<dbReference type="PANTHER" id="PTHR23352:SF2">
    <property type="entry name" value="NEURAL PROLIFERATION DIFFERENTIATION AND CONTROL PROTEIN 1"/>
    <property type="match status" value="1"/>
</dbReference>
<proteinExistence type="predicted"/>
<keyword evidence="2" id="KW-0472">Membrane</keyword>
<evidence type="ECO:0000256" key="3">
    <source>
        <dbReference type="SAM" id="SignalP"/>
    </source>
</evidence>
<feature type="compositionally biased region" description="Polar residues" evidence="1">
    <location>
        <begin position="156"/>
        <end position="166"/>
    </location>
</feature>
<reference evidence="4 5" key="1">
    <citation type="journal article" date="2017" name="Curr. Biol.">
        <title>Genome architecture and evolution of a unichromosomal asexual nematode.</title>
        <authorList>
            <person name="Fradin H."/>
            <person name="Zegar C."/>
            <person name="Gutwein M."/>
            <person name="Lucas J."/>
            <person name="Kovtun M."/>
            <person name="Corcoran D."/>
            <person name="Baugh L.R."/>
            <person name="Kiontke K."/>
            <person name="Gunsalus K."/>
            <person name="Fitch D.H."/>
            <person name="Piano F."/>
        </authorList>
    </citation>
    <scope>NUCLEOTIDE SEQUENCE [LARGE SCALE GENOMIC DNA]</scope>
    <source>
        <strain evidence="4">PF1309</strain>
    </source>
</reference>
<gene>
    <name evidence="4" type="ORF">WR25_24743</name>
</gene>
<feature type="signal peptide" evidence="3">
    <location>
        <begin position="1"/>
        <end position="21"/>
    </location>
</feature>
<keyword evidence="2" id="KW-0812">Transmembrane</keyword>
<feature type="chain" id="PRO_5012629731" evidence="3">
    <location>
        <begin position="22"/>
        <end position="335"/>
    </location>
</feature>
<protein>
    <submittedName>
        <fullName evidence="4">Uncharacterized protein</fullName>
    </submittedName>
</protein>
<feature type="region of interest" description="Disordered" evidence="1">
    <location>
        <begin position="109"/>
        <end position="167"/>
    </location>
</feature>
<dbReference type="PANTHER" id="PTHR23352">
    <property type="entry name" value="NEURAL PROLIFERATION DIFFERENTIATION AND CONTROL PROTEIN-1 NPDC-1 PROTEIN"/>
    <property type="match status" value="1"/>
</dbReference>
<dbReference type="Pfam" id="PF06809">
    <property type="entry name" value="NPDC1"/>
    <property type="match status" value="1"/>
</dbReference>
<comment type="caution">
    <text evidence="4">The sequence shown here is derived from an EMBL/GenBank/DDBJ whole genome shotgun (WGS) entry which is preliminary data.</text>
</comment>
<name>A0A2A2L1U1_9BILA</name>
<accession>A0A2A2L1U1</accession>
<feature type="compositionally biased region" description="Low complexity" evidence="1">
    <location>
        <begin position="133"/>
        <end position="144"/>
    </location>
</feature>
<dbReference type="OrthoDB" id="6270617at2759"/>
<dbReference type="AlphaFoldDB" id="A0A2A2L1U1"/>
<keyword evidence="3" id="KW-0732">Signal</keyword>
<dbReference type="EMBL" id="LIAE01007315">
    <property type="protein sequence ID" value="PAV80138.1"/>
    <property type="molecule type" value="Genomic_DNA"/>
</dbReference>
<dbReference type="STRING" id="2018661.A0A2A2L1U1"/>
<organism evidence="4 5">
    <name type="scientific">Diploscapter pachys</name>
    <dbReference type="NCBI Taxonomy" id="2018661"/>
    <lineage>
        <taxon>Eukaryota</taxon>
        <taxon>Metazoa</taxon>
        <taxon>Ecdysozoa</taxon>
        <taxon>Nematoda</taxon>
        <taxon>Chromadorea</taxon>
        <taxon>Rhabditida</taxon>
        <taxon>Rhabditina</taxon>
        <taxon>Rhabditomorpha</taxon>
        <taxon>Rhabditoidea</taxon>
        <taxon>Rhabditidae</taxon>
        <taxon>Diploscapter</taxon>
    </lineage>
</organism>
<evidence type="ECO:0000256" key="2">
    <source>
        <dbReference type="SAM" id="Phobius"/>
    </source>
</evidence>
<feature type="compositionally biased region" description="Basic and acidic residues" evidence="1">
    <location>
        <begin position="112"/>
        <end position="132"/>
    </location>
</feature>
<keyword evidence="5" id="KW-1185">Reference proteome</keyword>
<keyword evidence="2" id="KW-1133">Transmembrane helix</keyword>
<dbReference type="GO" id="GO:0016020">
    <property type="term" value="C:membrane"/>
    <property type="evidence" value="ECO:0007669"/>
    <property type="project" value="InterPro"/>
</dbReference>
<dbReference type="Proteomes" id="UP000218231">
    <property type="component" value="Unassembled WGS sequence"/>
</dbReference>
<feature type="transmembrane region" description="Helical" evidence="2">
    <location>
        <begin position="211"/>
        <end position="235"/>
    </location>
</feature>
<evidence type="ECO:0000313" key="4">
    <source>
        <dbReference type="EMBL" id="PAV80138.1"/>
    </source>
</evidence>
<dbReference type="InterPro" id="IPR009635">
    <property type="entry name" value="NPDC1"/>
</dbReference>
<sequence>MWRVAGLAVALAAALFTATQATVFTEGGSSRLDSAPVYGNAALRDEYSSREDELAAQEELEQAIREYLLDEQRRLEEEEWERQAREAAVEEQPNVEQILKELIEQQQQEQLENTKNEEANEKLVSKEEKPAAAEKAAAPAVPVAEQKEQPEEEPIANQQPLSAQKKGQNEFVSFVEPPEAKQTKSIPNLDKRRLVSSLDYAQGVPRYGSSLLLVAVGTVMTIGLVGTVIAGGVYIKRRRDTPDDSEYAPYAGTGPGAKRGIKAGDKGDENLAYKAQLHQYQQAKQKIICGDDAPGVMESDNEEVDDENNFSVYECPGLAPTGDIEVCNPNFAANR</sequence>
<evidence type="ECO:0000313" key="5">
    <source>
        <dbReference type="Proteomes" id="UP000218231"/>
    </source>
</evidence>
<evidence type="ECO:0000256" key="1">
    <source>
        <dbReference type="SAM" id="MobiDB-lite"/>
    </source>
</evidence>